<dbReference type="Proteomes" id="UP001374803">
    <property type="component" value="Chromosome"/>
</dbReference>
<accession>A0ABZ2LL77</accession>
<sequence length="106" mass="11983">MGRSLYAGERHMHWLRGNIYESVVLIFHDLEETQRSSPARWARKRTWICTTPPQPILGELASDLTRIFAAGPLVDSNLPHSDESELRNAMASTSSLSTRDITIFIS</sequence>
<name>A0ABZ2LL77_9BACT</name>
<evidence type="ECO:0000313" key="2">
    <source>
        <dbReference type="Proteomes" id="UP001374803"/>
    </source>
</evidence>
<evidence type="ECO:0000313" key="1">
    <source>
        <dbReference type="EMBL" id="WXB10633.1"/>
    </source>
</evidence>
<keyword evidence="2" id="KW-1185">Reference proteome</keyword>
<gene>
    <name evidence="1" type="ORF">LVJ94_25825</name>
</gene>
<protein>
    <submittedName>
        <fullName evidence="1">Uncharacterized protein</fullName>
    </submittedName>
</protein>
<reference evidence="1" key="1">
    <citation type="submission" date="2021-12" db="EMBL/GenBank/DDBJ databases">
        <title>Discovery of the Pendulisporaceae a myxobacterial family with distinct sporulation behavior and unique specialized metabolism.</title>
        <authorList>
            <person name="Garcia R."/>
            <person name="Popoff A."/>
            <person name="Bader C.D."/>
            <person name="Loehr J."/>
            <person name="Walesch S."/>
            <person name="Walt C."/>
            <person name="Boldt J."/>
            <person name="Bunk B."/>
            <person name="Haeckl F.J.F.P.J."/>
            <person name="Gunesch A.P."/>
            <person name="Birkelbach J."/>
            <person name="Nuebel U."/>
            <person name="Pietschmann T."/>
            <person name="Bach T."/>
            <person name="Mueller R."/>
        </authorList>
    </citation>
    <scope>NUCLEOTIDE SEQUENCE</scope>
    <source>
        <strain evidence="1">MSr11367</strain>
    </source>
</reference>
<organism evidence="1 2">
    <name type="scientific">Pendulispora rubella</name>
    <dbReference type="NCBI Taxonomy" id="2741070"/>
    <lineage>
        <taxon>Bacteria</taxon>
        <taxon>Pseudomonadati</taxon>
        <taxon>Myxococcota</taxon>
        <taxon>Myxococcia</taxon>
        <taxon>Myxococcales</taxon>
        <taxon>Sorangiineae</taxon>
        <taxon>Pendulisporaceae</taxon>
        <taxon>Pendulispora</taxon>
    </lineage>
</organism>
<dbReference type="RefSeq" id="WP_394840308.1">
    <property type="nucleotide sequence ID" value="NZ_CP089929.1"/>
</dbReference>
<dbReference type="EMBL" id="CP089983">
    <property type="protein sequence ID" value="WXB10633.1"/>
    <property type="molecule type" value="Genomic_DNA"/>
</dbReference>
<proteinExistence type="predicted"/>